<feature type="domain" description="Glycosyl hydrolase family 32 N-terminal" evidence="4">
    <location>
        <begin position="2"/>
        <end position="326"/>
    </location>
</feature>
<name>A0ABQ5NEZ1_9MICO</name>
<dbReference type="PANTHER" id="PTHR42800:SF1">
    <property type="entry name" value="EXOINULINASE INUD (AFU_ORTHOLOGUE AFUA_5G00480)"/>
    <property type="match status" value="1"/>
</dbReference>
<dbReference type="InterPro" id="IPR013148">
    <property type="entry name" value="Glyco_hydro_32_N"/>
</dbReference>
<proteinExistence type="inferred from homology"/>
<dbReference type="SUPFAM" id="SSF75005">
    <property type="entry name" value="Arabinanase/levansucrase/invertase"/>
    <property type="match status" value="1"/>
</dbReference>
<evidence type="ECO:0000313" key="5">
    <source>
        <dbReference type="EMBL" id="GLC84212.1"/>
    </source>
</evidence>
<dbReference type="PANTHER" id="PTHR42800">
    <property type="entry name" value="EXOINULINASE INUD (AFU_ORTHOLOGUE AFUA_5G00480)"/>
    <property type="match status" value="1"/>
</dbReference>
<dbReference type="RefSeq" id="WP_285631683.1">
    <property type="nucleotide sequence ID" value="NZ_BAAAUK010000003.1"/>
</dbReference>
<evidence type="ECO:0000256" key="3">
    <source>
        <dbReference type="ARBA" id="ARBA00023295"/>
    </source>
</evidence>
<organism evidence="5 6">
    <name type="scientific">Microbacterium arabinogalactanolyticum</name>
    <dbReference type="NCBI Taxonomy" id="69365"/>
    <lineage>
        <taxon>Bacteria</taxon>
        <taxon>Bacillati</taxon>
        <taxon>Actinomycetota</taxon>
        <taxon>Actinomycetes</taxon>
        <taxon>Micrococcales</taxon>
        <taxon>Microbacteriaceae</taxon>
        <taxon>Microbacterium</taxon>
    </lineage>
</organism>
<accession>A0ABQ5NEZ1</accession>
<dbReference type="EMBL" id="BRZC01000003">
    <property type="protein sequence ID" value="GLC84212.1"/>
    <property type="molecule type" value="Genomic_DNA"/>
</dbReference>
<dbReference type="CDD" id="cd18622">
    <property type="entry name" value="GH32_Inu-like"/>
    <property type="match status" value="1"/>
</dbReference>
<protein>
    <submittedName>
        <fullName evidence="5">Levanase</fullName>
    </submittedName>
</protein>
<evidence type="ECO:0000259" key="4">
    <source>
        <dbReference type="Pfam" id="PF00251"/>
    </source>
</evidence>
<dbReference type="InterPro" id="IPR023296">
    <property type="entry name" value="Glyco_hydro_beta-prop_sf"/>
</dbReference>
<evidence type="ECO:0000256" key="2">
    <source>
        <dbReference type="ARBA" id="ARBA00022801"/>
    </source>
</evidence>
<dbReference type="PROSITE" id="PS00609">
    <property type="entry name" value="GLYCOSYL_HYDROL_F32"/>
    <property type="match status" value="1"/>
</dbReference>
<gene>
    <name evidence="5" type="primary">sacC</name>
    <name evidence="5" type="ORF">MIAR_08000</name>
</gene>
<dbReference type="Pfam" id="PF00251">
    <property type="entry name" value="Glyco_hydro_32N"/>
    <property type="match status" value="1"/>
</dbReference>
<dbReference type="InterPro" id="IPR001362">
    <property type="entry name" value="Glyco_hydro_32"/>
</dbReference>
<reference evidence="5" key="1">
    <citation type="submission" date="2022-08" db="EMBL/GenBank/DDBJ databases">
        <title>Draft genome sequence of Microbacterium arabinogalactanolyticum JCM 9171.</title>
        <authorList>
            <person name="Fujita K."/>
            <person name="Ishiwata A."/>
            <person name="Fushinobu S."/>
        </authorList>
    </citation>
    <scope>NUCLEOTIDE SEQUENCE</scope>
    <source>
        <strain evidence="5">JCM 9171</strain>
    </source>
</reference>
<sequence>MHFRPARNWMNDPNGLVFHDGRYHLYYQYNPNGADHGFMSWGHATSADLVDWDEHPVAIRHTDEHEIFSGSAVFDEHDSSGLGTEGTPPLVAVFTLADQRGRHQAQGIASSTDGGFTWTSYAGNPVLDRGSSDFRDPKVFRYSGPAGDYWVMVAVEAQERRVVLYRSDDLKAWTYLSDYGPRGATGGVWECPDLFPLAVDGDPDDVRWVLLISLNPGGIAGGSGTQYVVGRFDGVRFVPDEPGPPAAPRDGWDCSRAQLEACDWLDYGRDCYAGVTFSGLASEDRVLIAWMSNWDYAGQLPVDAERPQRGAMTLARRLSLSRRGGRVRLIQEAIGPATTPLDPDPRGSTWPREVAAGATLALDLAPQARLRVRLHPAGGAGAGLAAELRFRDARGVSAVLRFADGALSLDRRPGAAGLSSAFGSVQRVQLAEPGLFEAEIWVDNADSGRGSVEVFADGGAVALTDLVGTRITCVELVAVGDAMLVEEWSAEIPRTVLAEAEGHHA</sequence>
<evidence type="ECO:0000313" key="6">
    <source>
        <dbReference type="Proteomes" id="UP001165068"/>
    </source>
</evidence>
<dbReference type="Proteomes" id="UP001165068">
    <property type="component" value="Unassembled WGS sequence"/>
</dbReference>
<keyword evidence="2" id="KW-0378">Hydrolase</keyword>
<comment type="similarity">
    <text evidence="1">Belongs to the glycosyl hydrolase 32 family.</text>
</comment>
<dbReference type="Gene3D" id="2.60.120.560">
    <property type="entry name" value="Exo-inulinase, domain 1"/>
    <property type="match status" value="1"/>
</dbReference>
<comment type="caution">
    <text evidence="5">The sequence shown here is derived from an EMBL/GenBank/DDBJ whole genome shotgun (WGS) entry which is preliminary data.</text>
</comment>
<dbReference type="InterPro" id="IPR018053">
    <property type="entry name" value="Glyco_hydro_32_AS"/>
</dbReference>
<dbReference type="SMART" id="SM00640">
    <property type="entry name" value="Glyco_32"/>
    <property type="match status" value="1"/>
</dbReference>
<dbReference type="Gene3D" id="2.115.10.20">
    <property type="entry name" value="Glycosyl hydrolase domain, family 43"/>
    <property type="match status" value="1"/>
</dbReference>
<keyword evidence="6" id="KW-1185">Reference proteome</keyword>
<evidence type="ECO:0000256" key="1">
    <source>
        <dbReference type="ARBA" id="ARBA00009902"/>
    </source>
</evidence>
<keyword evidence="3" id="KW-0326">Glycosidase</keyword>